<dbReference type="EMBL" id="CAJVPY010007849">
    <property type="protein sequence ID" value="CAG8687908.1"/>
    <property type="molecule type" value="Genomic_DNA"/>
</dbReference>
<keyword evidence="3" id="KW-0964">Secreted</keyword>
<reference evidence="5" key="1">
    <citation type="submission" date="2021-06" db="EMBL/GenBank/DDBJ databases">
        <authorList>
            <person name="Kallberg Y."/>
            <person name="Tangrot J."/>
            <person name="Rosling A."/>
        </authorList>
    </citation>
    <scope>NUCLEOTIDE SEQUENCE</scope>
    <source>
        <strain evidence="5">MA453B</strain>
    </source>
</reference>
<dbReference type="Pfam" id="PF20147">
    <property type="entry name" value="Crinkler"/>
    <property type="match status" value="1"/>
</dbReference>
<dbReference type="AlphaFoldDB" id="A0A9N9EPN8"/>
<evidence type="ECO:0000259" key="4">
    <source>
        <dbReference type="Pfam" id="PF20147"/>
    </source>
</evidence>
<protein>
    <submittedName>
        <fullName evidence="5">18255_t:CDS:1</fullName>
    </submittedName>
</protein>
<comment type="caution">
    <text evidence="5">The sequence shown here is derived from an EMBL/GenBank/DDBJ whole genome shotgun (WGS) entry which is preliminary data.</text>
</comment>
<evidence type="ECO:0000313" key="5">
    <source>
        <dbReference type="EMBL" id="CAG8687908.1"/>
    </source>
</evidence>
<feature type="domain" description="Crinkler effector protein N-terminal" evidence="4">
    <location>
        <begin position="4"/>
        <end position="86"/>
    </location>
</feature>
<dbReference type="Proteomes" id="UP000789405">
    <property type="component" value="Unassembled WGS sequence"/>
</dbReference>
<keyword evidence="6" id="KW-1185">Reference proteome</keyword>
<evidence type="ECO:0000313" key="6">
    <source>
        <dbReference type="Proteomes" id="UP000789405"/>
    </source>
</evidence>
<evidence type="ECO:0000256" key="3">
    <source>
        <dbReference type="ARBA" id="ARBA00022525"/>
    </source>
</evidence>
<dbReference type="InterPro" id="IPR045379">
    <property type="entry name" value="Crinkler_N"/>
</dbReference>
<proteinExistence type="predicted"/>
<comment type="subcellular location">
    <subcellularLocation>
        <location evidence="1">Host cell</location>
    </subcellularLocation>
    <subcellularLocation>
        <location evidence="2">Secreted</location>
    </subcellularLocation>
</comment>
<dbReference type="OrthoDB" id="2387236at2759"/>
<sequence length="244" mass="28472">MSEITLLCYLQGAEKPFNVVVNETDTIEDLKQLISYRMRKVISEKNIITSGFKIWKVYIPVDEADILRKVPSELKSGKPLEDDQNVTSIGKVLNNYIQIFMGNPDSVFIPPDLEKVVQNMGERIQELENKIQDLINETRSDEFWLDKDYIYTKAQKKKHVKVGCRVVEIGNTGRLKVILGEDYSRERKTVSSLLALEKWLLDCAGLSILYRNKDDTHLRNYLEVKRDEEKKSFKKIYEGYKNYH</sequence>
<dbReference type="GO" id="GO:0005576">
    <property type="term" value="C:extracellular region"/>
    <property type="evidence" value="ECO:0007669"/>
    <property type="project" value="UniProtKB-SubCell"/>
</dbReference>
<name>A0A9N9EPN8_9GLOM</name>
<organism evidence="5 6">
    <name type="scientific">Dentiscutata erythropus</name>
    <dbReference type="NCBI Taxonomy" id="1348616"/>
    <lineage>
        <taxon>Eukaryota</taxon>
        <taxon>Fungi</taxon>
        <taxon>Fungi incertae sedis</taxon>
        <taxon>Mucoromycota</taxon>
        <taxon>Glomeromycotina</taxon>
        <taxon>Glomeromycetes</taxon>
        <taxon>Diversisporales</taxon>
        <taxon>Gigasporaceae</taxon>
        <taxon>Dentiscutata</taxon>
    </lineage>
</organism>
<accession>A0A9N9EPN8</accession>
<evidence type="ECO:0000256" key="1">
    <source>
        <dbReference type="ARBA" id="ARBA00004340"/>
    </source>
</evidence>
<dbReference type="GO" id="GO:0043657">
    <property type="term" value="C:host cell"/>
    <property type="evidence" value="ECO:0007669"/>
    <property type="project" value="UniProtKB-SubCell"/>
</dbReference>
<evidence type="ECO:0000256" key="2">
    <source>
        <dbReference type="ARBA" id="ARBA00004613"/>
    </source>
</evidence>
<gene>
    <name evidence="5" type="ORF">DERYTH_LOCUS12175</name>
</gene>